<evidence type="ECO:0000313" key="1">
    <source>
        <dbReference type="EMBL" id="KIL79635.1"/>
    </source>
</evidence>
<gene>
    <name evidence="1" type="ORF">SD77_2089</name>
</gene>
<sequence length="43" mass="4693">MITVCKAVSRGSVAGVHIDHGEASSEVSPCQMKEAFLTWEYHT</sequence>
<comment type="caution">
    <text evidence="1">The sequence shown here is derived from an EMBL/GenBank/DDBJ whole genome shotgun (WGS) entry which is preliminary data.</text>
</comment>
<reference evidence="1 2" key="1">
    <citation type="submission" date="2015-01" db="EMBL/GenBank/DDBJ databases">
        <title>Genome Assembly of Bacillus badius MTCC 1458.</title>
        <authorList>
            <person name="Verma A."/>
            <person name="Khatri I."/>
            <person name="Mual P."/>
            <person name="Subramanian S."/>
            <person name="Krishnamurthi S."/>
        </authorList>
    </citation>
    <scope>NUCLEOTIDE SEQUENCE [LARGE SCALE GENOMIC DNA]</scope>
    <source>
        <strain evidence="1 2">MTCC 1458</strain>
    </source>
</reference>
<keyword evidence="2" id="KW-1185">Reference proteome</keyword>
<dbReference type="Proteomes" id="UP000031982">
    <property type="component" value="Unassembled WGS sequence"/>
</dbReference>
<dbReference type="EMBL" id="JXLP01000002">
    <property type="protein sequence ID" value="KIL79635.1"/>
    <property type="molecule type" value="Genomic_DNA"/>
</dbReference>
<accession>A0ABR5AYF1</accession>
<name>A0ABR5AYF1_BACBA</name>
<evidence type="ECO:0000313" key="2">
    <source>
        <dbReference type="Proteomes" id="UP000031982"/>
    </source>
</evidence>
<protein>
    <submittedName>
        <fullName evidence="1">Uncharacterized protein</fullName>
    </submittedName>
</protein>
<organism evidence="1 2">
    <name type="scientific">Bacillus badius</name>
    <dbReference type="NCBI Taxonomy" id="1455"/>
    <lineage>
        <taxon>Bacteria</taxon>
        <taxon>Bacillati</taxon>
        <taxon>Bacillota</taxon>
        <taxon>Bacilli</taxon>
        <taxon>Bacillales</taxon>
        <taxon>Bacillaceae</taxon>
        <taxon>Pseudobacillus</taxon>
    </lineage>
</organism>
<proteinExistence type="predicted"/>